<dbReference type="AlphaFoldDB" id="A0A0S4ITC8"/>
<dbReference type="PANTHER" id="PTHR22775">
    <property type="entry name" value="SORTING NEXIN"/>
    <property type="match status" value="1"/>
</dbReference>
<gene>
    <name evidence="4" type="ORF">BSAL_65490</name>
</gene>
<dbReference type="Proteomes" id="UP000051952">
    <property type="component" value="Unassembled WGS sequence"/>
</dbReference>
<dbReference type="InterPro" id="IPR001683">
    <property type="entry name" value="PX_dom"/>
</dbReference>
<feature type="coiled-coil region" evidence="1">
    <location>
        <begin position="57"/>
        <end position="91"/>
    </location>
</feature>
<dbReference type="EMBL" id="CYKH01000397">
    <property type="protein sequence ID" value="CUF75218.1"/>
    <property type="molecule type" value="Genomic_DNA"/>
</dbReference>
<evidence type="ECO:0000313" key="5">
    <source>
        <dbReference type="Proteomes" id="UP000051952"/>
    </source>
</evidence>
<feature type="compositionally biased region" description="Low complexity" evidence="2">
    <location>
        <begin position="163"/>
        <end position="179"/>
    </location>
</feature>
<dbReference type="GO" id="GO:0035091">
    <property type="term" value="F:phosphatidylinositol binding"/>
    <property type="evidence" value="ECO:0007669"/>
    <property type="project" value="InterPro"/>
</dbReference>
<keyword evidence="1" id="KW-0175">Coiled coil</keyword>
<organism evidence="4 5">
    <name type="scientific">Bodo saltans</name>
    <name type="common">Flagellated protozoan</name>
    <dbReference type="NCBI Taxonomy" id="75058"/>
    <lineage>
        <taxon>Eukaryota</taxon>
        <taxon>Discoba</taxon>
        <taxon>Euglenozoa</taxon>
        <taxon>Kinetoplastea</taxon>
        <taxon>Metakinetoplastina</taxon>
        <taxon>Eubodonida</taxon>
        <taxon>Bodonidae</taxon>
        <taxon>Bodo</taxon>
    </lineage>
</organism>
<feature type="region of interest" description="Disordered" evidence="2">
    <location>
        <begin position="30"/>
        <end position="50"/>
    </location>
</feature>
<evidence type="ECO:0000259" key="3">
    <source>
        <dbReference type="PROSITE" id="PS50195"/>
    </source>
</evidence>
<evidence type="ECO:0000313" key="4">
    <source>
        <dbReference type="EMBL" id="CUF75218.1"/>
    </source>
</evidence>
<evidence type="ECO:0000256" key="2">
    <source>
        <dbReference type="SAM" id="MobiDB-lite"/>
    </source>
</evidence>
<proteinExistence type="predicted"/>
<dbReference type="SMART" id="SM00312">
    <property type="entry name" value="PX"/>
    <property type="match status" value="1"/>
</dbReference>
<accession>A0A0S4ITC8</accession>
<dbReference type="SUPFAM" id="SSF64268">
    <property type="entry name" value="PX domain"/>
    <property type="match status" value="1"/>
</dbReference>
<name>A0A0S4ITC8_BODSA</name>
<dbReference type="PANTHER" id="PTHR22775:SF3">
    <property type="entry name" value="SORTING NEXIN-13"/>
    <property type="match status" value="1"/>
</dbReference>
<dbReference type="Gene3D" id="3.30.1520.10">
    <property type="entry name" value="Phox-like domain"/>
    <property type="match status" value="1"/>
</dbReference>
<dbReference type="VEuPathDB" id="TriTrypDB:BSAL_65490"/>
<dbReference type="Pfam" id="PF00787">
    <property type="entry name" value="PX"/>
    <property type="match status" value="1"/>
</dbReference>
<protein>
    <recommendedName>
        <fullName evidence="3">PX domain-containing protein</fullName>
    </recommendedName>
</protein>
<feature type="compositionally biased region" description="Polar residues" evidence="2">
    <location>
        <begin position="30"/>
        <end position="42"/>
    </location>
</feature>
<dbReference type="CDD" id="cd06093">
    <property type="entry name" value="PX_domain"/>
    <property type="match status" value="1"/>
</dbReference>
<reference evidence="5" key="1">
    <citation type="submission" date="2015-09" db="EMBL/GenBank/DDBJ databases">
        <authorList>
            <consortium name="Pathogen Informatics"/>
        </authorList>
    </citation>
    <scope>NUCLEOTIDE SEQUENCE [LARGE SCALE GENOMIC DNA]</scope>
    <source>
        <strain evidence="5">Lake Konstanz</strain>
    </source>
</reference>
<dbReference type="OrthoDB" id="76516at2759"/>
<sequence>MARNLSSPPIMEPSPYSPVALVNSFSSRISTGSKRGTVTTPSLTPPLGSSDIDQMELQRLRAENQRNTRLLEDERKQSSELHRRIAELQRDLDHIKVSTQRQVQIDITIPRFVVMNGEGVILSPQEYFALLKGKQGSQSVDVSSNASFGSSTSGGYGGRNVLSANSSRSSSPRNAAGSREPSPATDADILKNGKFFVAYLILVERGFPHPPGKTQVLRRFNDFRVLQKRIEKLFPQNPCLPNLPVKKPGALFSKQLNTLAELQQRRCFLEIFLSQLLCIHEVRQSEAIHKFLASNVREKMDLSEEALIMDDHAC</sequence>
<keyword evidence="5" id="KW-1185">Reference proteome</keyword>
<feature type="domain" description="PX" evidence="3">
    <location>
        <begin position="177"/>
        <end position="299"/>
    </location>
</feature>
<dbReference type="InterPro" id="IPR036871">
    <property type="entry name" value="PX_dom_sf"/>
</dbReference>
<feature type="region of interest" description="Disordered" evidence="2">
    <location>
        <begin position="139"/>
        <end position="186"/>
    </location>
</feature>
<dbReference type="PROSITE" id="PS50195">
    <property type="entry name" value="PX"/>
    <property type="match status" value="1"/>
</dbReference>
<evidence type="ECO:0000256" key="1">
    <source>
        <dbReference type="SAM" id="Coils"/>
    </source>
</evidence>